<dbReference type="InterPro" id="IPR036237">
    <property type="entry name" value="Xyl_isomerase-like_sf"/>
</dbReference>
<proteinExistence type="predicted"/>
<dbReference type="Pfam" id="PF01261">
    <property type="entry name" value="AP_endonuc_2"/>
    <property type="match status" value="1"/>
</dbReference>
<keyword evidence="2" id="KW-0413">Isomerase</keyword>
<dbReference type="AlphaFoldDB" id="A0A223KKY8"/>
<dbReference type="InterPro" id="IPR050312">
    <property type="entry name" value="IolE/XylAMocC-like"/>
</dbReference>
<dbReference type="SUPFAM" id="SSF51658">
    <property type="entry name" value="Xylose isomerase-like"/>
    <property type="match status" value="1"/>
</dbReference>
<reference evidence="2 3" key="1">
    <citation type="submission" date="2016-12" db="EMBL/GenBank/DDBJ databases">
        <title>The whole genome sequencing and assembly of Bacillus cohnii DSM 6307T strain.</title>
        <authorList>
            <person name="Lee Y.-J."/>
            <person name="Yi H."/>
            <person name="Bahn Y.-S."/>
            <person name="Kim J.F."/>
            <person name="Lee D.-W."/>
        </authorList>
    </citation>
    <scope>NUCLEOTIDE SEQUENCE [LARGE SCALE GENOMIC DNA]</scope>
    <source>
        <strain evidence="2 3">DSM 6307</strain>
    </source>
</reference>
<dbReference type="Proteomes" id="UP000215224">
    <property type="component" value="Chromosome"/>
</dbReference>
<dbReference type="Gene3D" id="3.20.20.150">
    <property type="entry name" value="Divalent-metal-dependent TIM barrel enzymes"/>
    <property type="match status" value="1"/>
</dbReference>
<evidence type="ECO:0000313" key="3">
    <source>
        <dbReference type="Proteomes" id="UP000215224"/>
    </source>
</evidence>
<feature type="domain" description="Xylose isomerase-like TIM barrel" evidence="1">
    <location>
        <begin position="24"/>
        <end position="244"/>
    </location>
</feature>
<organism evidence="2 3">
    <name type="scientific">Sutcliffiella cohnii</name>
    <dbReference type="NCBI Taxonomy" id="33932"/>
    <lineage>
        <taxon>Bacteria</taxon>
        <taxon>Bacillati</taxon>
        <taxon>Bacillota</taxon>
        <taxon>Bacilli</taxon>
        <taxon>Bacillales</taxon>
        <taxon>Bacillaceae</taxon>
        <taxon>Sutcliffiella</taxon>
    </lineage>
</organism>
<dbReference type="GO" id="GO:0016853">
    <property type="term" value="F:isomerase activity"/>
    <property type="evidence" value="ECO:0007669"/>
    <property type="project" value="UniProtKB-KW"/>
</dbReference>
<name>A0A223KKY8_9BACI</name>
<protein>
    <submittedName>
        <fullName evidence="2">Xylose isomerase</fullName>
    </submittedName>
</protein>
<sequence length="246" mass="28055">MGIPIAVQLYTLRNELEADFVGTLKKVAQLGFDGVELAGYGGMSVTELKSLLDELGLQAPSSHVPLEQLEKNLDKVIEEQKILGSQYIVVPYIMPENQNEDYYYSLISFLKTANAKCNEQGLTLCYHNHDFELEKLSDGRKVLEAILEETSVSTEFDVYWLTKAGEDPVDWLTRYRDRTPLVHLKDMTLDDERFFAELGTGGVNVESILQTGKEQNVKWWIVEQDESRRTPLESIEISINYLKNII</sequence>
<dbReference type="EMBL" id="CP018866">
    <property type="protein sequence ID" value="AST90169.1"/>
    <property type="molecule type" value="Genomic_DNA"/>
</dbReference>
<dbReference type="PANTHER" id="PTHR12110:SF41">
    <property type="entry name" value="INOSOSE DEHYDRATASE"/>
    <property type="match status" value="1"/>
</dbReference>
<evidence type="ECO:0000259" key="1">
    <source>
        <dbReference type="Pfam" id="PF01261"/>
    </source>
</evidence>
<dbReference type="InterPro" id="IPR013022">
    <property type="entry name" value="Xyl_isomerase-like_TIM-brl"/>
</dbReference>
<dbReference type="PANTHER" id="PTHR12110">
    <property type="entry name" value="HYDROXYPYRUVATE ISOMERASE"/>
    <property type="match status" value="1"/>
</dbReference>
<keyword evidence="3" id="KW-1185">Reference proteome</keyword>
<accession>A0A223KKY8</accession>
<gene>
    <name evidence="2" type="ORF">BC6307_02170</name>
</gene>
<dbReference type="STRING" id="1314751.GCA_001591425_01841"/>
<evidence type="ECO:0000313" key="2">
    <source>
        <dbReference type="EMBL" id="AST90169.1"/>
    </source>
</evidence>
<dbReference type="KEGG" id="bcoh:BC6307_02170"/>